<comment type="caution">
    <text evidence="6">The sequence shown here is derived from an EMBL/GenBank/DDBJ whole genome shotgun (WGS) entry which is preliminary data.</text>
</comment>
<dbReference type="CDD" id="cd03444">
    <property type="entry name" value="Thioesterase_II_repeat1"/>
    <property type="match status" value="1"/>
</dbReference>
<dbReference type="RefSeq" id="WP_250924182.1">
    <property type="nucleotide sequence ID" value="NZ_JAMQAW010000094.1"/>
</dbReference>
<feature type="domain" description="Acyl-CoA thioesterase-like N-terminal HotDog" evidence="4">
    <location>
        <begin position="45"/>
        <end position="121"/>
    </location>
</feature>
<gene>
    <name evidence="6" type="ORF">NBG84_37435</name>
</gene>
<proteinExistence type="inferred from homology"/>
<comment type="similarity">
    <text evidence="1">Belongs to the C/M/P thioester hydrolase family.</text>
</comment>
<evidence type="ECO:0000259" key="5">
    <source>
        <dbReference type="Pfam" id="PF20789"/>
    </source>
</evidence>
<dbReference type="PANTHER" id="PTHR11066">
    <property type="entry name" value="ACYL-COA THIOESTERASE"/>
    <property type="match status" value="1"/>
</dbReference>
<evidence type="ECO:0000256" key="2">
    <source>
        <dbReference type="ARBA" id="ARBA00022801"/>
    </source>
</evidence>
<feature type="domain" description="Acyl-CoA thioesterase-like C-terminal" evidence="5">
    <location>
        <begin position="155"/>
        <end position="297"/>
    </location>
</feature>
<keyword evidence="2" id="KW-0378">Hydrolase</keyword>
<dbReference type="InterPro" id="IPR003703">
    <property type="entry name" value="Acyl_CoA_thio"/>
</dbReference>
<dbReference type="Proteomes" id="UP001431429">
    <property type="component" value="Unassembled WGS sequence"/>
</dbReference>
<dbReference type="InterPro" id="IPR049449">
    <property type="entry name" value="TesB_ACOT8-like_N"/>
</dbReference>
<protein>
    <submittedName>
        <fullName evidence="6">Thioesterase family protein</fullName>
    </submittedName>
</protein>
<name>A0ABT0V077_9ACTN</name>
<dbReference type="CDD" id="cd03445">
    <property type="entry name" value="Thioesterase_II_repeat2"/>
    <property type="match status" value="1"/>
</dbReference>
<feature type="compositionally biased region" description="Basic and acidic residues" evidence="3">
    <location>
        <begin position="123"/>
        <end position="132"/>
    </location>
</feature>
<sequence>MQYPLTNAAPTGRPDNGDADLVRFLALERLDRDLFSGMCHRGGTGRAFGGHLAAQALAAAGHTVDADRRVHSLHGYFLRPGELHQPMLYHVERLRDGRSYGARRVTAFQGGEAVFTLSASFKSPEDTADRQRPMPSVPAPEELPDPYPMWARTRPKDFAASVYRRVVSMRVVPRSDRPGPPAPSGVTEYVLWMRAVEPLPDDATLHGCALTYASDLAPGAVAAMAHEEPRMLRSAPDRVFTASLDHSMWFHRPFRADEWLLFVVRSPSESDGRGLATGKVWTREGELAASFAQEVVVRPLPPAS</sequence>
<evidence type="ECO:0000313" key="6">
    <source>
        <dbReference type="EMBL" id="MCM2393891.1"/>
    </source>
</evidence>
<dbReference type="InterPro" id="IPR042171">
    <property type="entry name" value="Acyl-CoA_hotdog"/>
</dbReference>
<evidence type="ECO:0000256" key="1">
    <source>
        <dbReference type="ARBA" id="ARBA00006538"/>
    </source>
</evidence>
<dbReference type="SUPFAM" id="SSF54637">
    <property type="entry name" value="Thioesterase/thiol ester dehydrase-isomerase"/>
    <property type="match status" value="2"/>
</dbReference>
<evidence type="ECO:0000256" key="3">
    <source>
        <dbReference type="SAM" id="MobiDB-lite"/>
    </source>
</evidence>
<dbReference type="Pfam" id="PF20789">
    <property type="entry name" value="4HBT_3C"/>
    <property type="match status" value="1"/>
</dbReference>
<organism evidence="6 7">
    <name type="scientific">Streptomyces albipurpureus</name>
    <dbReference type="NCBI Taxonomy" id="2897419"/>
    <lineage>
        <taxon>Bacteria</taxon>
        <taxon>Bacillati</taxon>
        <taxon>Actinomycetota</taxon>
        <taxon>Actinomycetes</taxon>
        <taxon>Kitasatosporales</taxon>
        <taxon>Streptomycetaceae</taxon>
        <taxon>Streptomyces</taxon>
    </lineage>
</organism>
<feature type="region of interest" description="Disordered" evidence="3">
    <location>
        <begin position="122"/>
        <end position="141"/>
    </location>
</feature>
<dbReference type="EMBL" id="JAMQAW010000094">
    <property type="protein sequence ID" value="MCM2393891.1"/>
    <property type="molecule type" value="Genomic_DNA"/>
</dbReference>
<accession>A0ABT0V077</accession>
<keyword evidence="7" id="KW-1185">Reference proteome</keyword>
<dbReference type="Pfam" id="PF13622">
    <property type="entry name" value="4HBT_3"/>
    <property type="match status" value="1"/>
</dbReference>
<evidence type="ECO:0000313" key="7">
    <source>
        <dbReference type="Proteomes" id="UP001431429"/>
    </source>
</evidence>
<evidence type="ECO:0000259" key="4">
    <source>
        <dbReference type="Pfam" id="PF13622"/>
    </source>
</evidence>
<dbReference type="Gene3D" id="2.40.160.210">
    <property type="entry name" value="Acyl-CoA thioesterase, double hotdog domain"/>
    <property type="match status" value="1"/>
</dbReference>
<dbReference type="InterPro" id="IPR049450">
    <property type="entry name" value="ACOT8-like_C"/>
</dbReference>
<reference evidence="6" key="1">
    <citation type="submission" date="2022-06" db="EMBL/GenBank/DDBJ databases">
        <title>Genome public.</title>
        <authorList>
            <person name="Sun Q."/>
        </authorList>
    </citation>
    <scope>NUCLEOTIDE SEQUENCE</scope>
    <source>
        <strain evidence="6">CWNU-1</strain>
    </source>
</reference>
<dbReference type="InterPro" id="IPR029069">
    <property type="entry name" value="HotDog_dom_sf"/>
</dbReference>
<dbReference type="PANTHER" id="PTHR11066:SF34">
    <property type="entry name" value="ACYL-COENZYME A THIOESTERASE 8"/>
    <property type="match status" value="1"/>
</dbReference>